<organism evidence="1 2">
    <name type="scientific">Flavobacterium zepuense</name>
    <dbReference type="NCBI Taxonomy" id="2593302"/>
    <lineage>
        <taxon>Bacteria</taxon>
        <taxon>Pseudomonadati</taxon>
        <taxon>Bacteroidota</taxon>
        <taxon>Flavobacteriia</taxon>
        <taxon>Flavobacteriales</taxon>
        <taxon>Flavobacteriaceae</taxon>
        <taxon>Flavobacterium</taxon>
    </lineage>
</organism>
<evidence type="ECO:0008006" key="3">
    <source>
        <dbReference type="Google" id="ProtNLM"/>
    </source>
</evidence>
<evidence type="ECO:0000313" key="1">
    <source>
        <dbReference type="EMBL" id="TRW21496.1"/>
    </source>
</evidence>
<comment type="caution">
    <text evidence="1">The sequence shown here is derived from an EMBL/GenBank/DDBJ whole genome shotgun (WGS) entry which is preliminary data.</text>
</comment>
<proteinExistence type="predicted"/>
<protein>
    <recommendedName>
        <fullName evidence="3">Lipoprotein</fullName>
    </recommendedName>
</protein>
<gene>
    <name evidence="1" type="ORF">FMM05_20310</name>
</gene>
<reference evidence="1 2" key="1">
    <citation type="submission" date="2019-07" db="EMBL/GenBank/DDBJ databases">
        <title>Flavobacterium sp. nov., isolated from glacier ice.</title>
        <authorList>
            <person name="Liu Q."/>
            <person name="Xin Y.-H."/>
        </authorList>
    </citation>
    <scope>NUCLEOTIDE SEQUENCE [LARGE SCALE GENOMIC DNA]</scope>
    <source>
        <strain evidence="1 2">ZT4R6</strain>
    </source>
</reference>
<name>A0A552UTE2_9FLAO</name>
<dbReference type="RefSeq" id="WP_143375262.1">
    <property type="nucleotide sequence ID" value="NZ_VJVZ01000019.1"/>
</dbReference>
<dbReference type="OrthoDB" id="1341964at2"/>
<dbReference type="PROSITE" id="PS51257">
    <property type="entry name" value="PROKAR_LIPOPROTEIN"/>
    <property type="match status" value="1"/>
</dbReference>
<dbReference type="Proteomes" id="UP000320643">
    <property type="component" value="Unassembled WGS sequence"/>
</dbReference>
<accession>A0A552UTE2</accession>
<dbReference type="EMBL" id="VJVZ01000019">
    <property type="protein sequence ID" value="TRW21496.1"/>
    <property type="molecule type" value="Genomic_DNA"/>
</dbReference>
<dbReference type="AlphaFoldDB" id="A0A552UTE2"/>
<keyword evidence="2" id="KW-1185">Reference proteome</keyword>
<sequence>MKTLSFILLFATILLTGCDSKELSKDEALQLLKKELGYPRTVDRSIFCRDQGHARKVFAAGLEKSGMVTINENLTVRDVIAKKPIMNSRTRQNLTCYRHLKKTGKTKSSV</sequence>
<evidence type="ECO:0000313" key="2">
    <source>
        <dbReference type="Proteomes" id="UP000320643"/>
    </source>
</evidence>